<evidence type="ECO:0000313" key="2">
    <source>
        <dbReference type="Proteomes" id="UP001431572"/>
    </source>
</evidence>
<reference evidence="1" key="1">
    <citation type="journal article" date="2024" name="Nature">
        <title>Anoxygenic phototroph of the Chloroflexota uses a type I reaction centre.</title>
        <authorList>
            <person name="Tsuji J.M."/>
            <person name="Shaw N.A."/>
            <person name="Nagashima S."/>
            <person name="Venkiteswaran J.J."/>
            <person name="Schiff S.L."/>
            <person name="Watanabe T."/>
            <person name="Fukui M."/>
            <person name="Hanada S."/>
            <person name="Tank M."/>
            <person name="Neufeld J.D."/>
        </authorList>
    </citation>
    <scope>NUCLEOTIDE SEQUENCE</scope>
    <source>
        <strain evidence="1">L227-S17</strain>
    </source>
</reference>
<dbReference type="RefSeq" id="WP_341468007.1">
    <property type="nucleotide sequence ID" value="NZ_CP128399.1"/>
</dbReference>
<proteinExistence type="predicted"/>
<protein>
    <recommendedName>
        <fullName evidence="3">Transposase</fullName>
    </recommendedName>
</protein>
<gene>
    <name evidence="1" type="ORF">OZ401_001915</name>
</gene>
<evidence type="ECO:0008006" key="3">
    <source>
        <dbReference type="Google" id="ProtNLM"/>
    </source>
</evidence>
<evidence type="ECO:0000313" key="1">
    <source>
        <dbReference type="EMBL" id="WJW66126.1"/>
    </source>
</evidence>
<keyword evidence="2" id="KW-1185">Reference proteome</keyword>
<dbReference type="EMBL" id="CP128399">
    <property type="protein sequence ID" value="WJW66126.1"/>
    <property type="molecule type" value="Genomic_DNA"/>
</dbReference>
<organism evidence="1 2">
    <name type="scientific">Candidatus Chlorohelix allophototropha</name>
    <dbReference type="NCBI Taxonomy" id="3003348"/>
    <lineage>
        <taxon>Bacteria</taxon>
        <taxon>Bacillati</taxon>
        <taxon>Chloroflexota</taxon>
        <taxon>Chloroflexia</taxon>
        <taxon>Candidatus Chloroheliales</taxon>
        <taxon>Candidatus Chloroheliaceae</taxon>
        <taxon>Candidatus Chlorohelix</taxon>
    </lineage>
</organism>
<dbReference type="Proteomes" id="UP001431572">
    <property type="component" value="Chromosome 1"/>
</dbReference>
<name>A0ABY9AZ43_9CHLR</name>
<accession>A0ABY9AZ43</accession>
<sequence length="203" mass="23585">MQDEMHWQADRVQLRYLQQQHPDWSRPTLAQTLHRSLSWVKKWRKRLRLAPPTDHAVLRSFSTAPTPPDPCLVERILSIRDKPPENLHRTPGPKAIVYYLQRDEGLRQQGLKPPTSLAFIWKVLHQFQRIFKPSPKKPHQPKVRPAPLSHWEVDYKDASTVTIGPEGKKQHLVEVPTLYIICRGVMECVSSKRSSLTDIFGTL</sequence>